<dbReference type="AlphaFoldDB" id="A0ABD0M7C4"/>
<reference evidence="1 2" key="1">
    <citation type="journal article" date="2023" name="Sci. Data">
        <title>Genome assembly of the Korean intertidal mud-creeper Batillaria attramentaria.</title>
        <authorList>
            <person name="Patra A.K."/>
            <person name="Ho P.T."/>
            <person name="Jun S."/>
            <person name="Lee S.J."/>
            <person name="Kim Y."/>
            <person name="Won Y.J."/>
        </authorList>
    </citation>
    <scope>NUCLEOTIDE SEQUENCE [LARGE SCALE GENOMIC DNA]</scope>
    <source>
        <strain evidence="1">Wonlab-2016</strain>
    </source>
</reference>
<accession>A0ABD0M7C4</accession>
<dbReference type="SUPFAM" id="SSF81321">
    <property type="entry name" value="Family A G protein-coupled receptor-like"/>
    <property type="match status" value="1"/>
</dbReference>
<evidence type="ECO:0008006" key="3">
    <source>
        <dbReference type="Google" id="ProtNLM"/>
    </source>
</evidence>
<protein>
    <recommendedName>
        <fullName evidence="3">G-protein coupled receptors family 1 profile domain-containing protein</fullName>
    </recommendedName>
</protein>
<evidence type="ECO:0000313" key="2">
    <source>
        <dbReference type="Proteomes" id="UP001519460"/>
    </source>
</evidence>
<dbReference type="Proteomes" id="UP001519460">
    <property type="component" value="Unassembled WGS sequence"/>
</dbReference>
<proteinExistence type="predicted"/>
<dbReference type="EMBL" id="JACVVK020000004">
    <property type="protein sequence ID" value="KAK7507279.1"/>
    <property type="molecule type" value="Genomic_DNA"/>
</dbReference>
<name>A0ABD0M7C4_9CAEN</name>
<keyword evidence="2" id="KW-1185">Reference proteome</keyword>
<evidence type="ECO:0000313" key="1">
    <source>
        <dbReference type="EMBL" id="KAK7507279.1"/>
    </source>
</evidence>
<sequence length="215" mass="24109">MFCFFSFLPNLHSNIEFFSRLPTTPGNIVLLPTSIPDPVSNVPSRLSSLPNPVSDSAFRLSFLSKLVINVMFLPSYLHNLVRNIVFLPSSFPNPVSNSALLLPPKPCNTEFCLSSLPNLVCVLLRLCCRAPSFAVQYFCWRMSHISALLNPFLYGFLRKSLRSRIRRALNRHVPCLRSNQVEDLDPAPTTVRFNARLSSATMPRDPEASTVQLSA</sequence>
<gene>
    <name evidence="1" type="ORF">BaRGS_00001214</name>
</gene>
<comment type="caution">
    <text evidence="1">The sequence shown here is derived from an EMBL/GenBank/DDBJ whole genome shotgun (WGS) entry which is preliminary data.</text>
</comment>
<dbReference type="Gene3D" id="1.20.1070.10">
    <property type="entry name" value="Rhodopsin 7-helix transmembrane proteins"/>
    <property type="match status" value="1"/>
</dbReference>
<organism evidence="1 2">
    <name type="scientific">Batillaria attramentaria</name>
    <dbReference type="NCBI Taxonomy" id="370345"/>
    <lineage>
        <taxon>Eukaryota</taxon>
        <taxon>Metazoa</taxon>
        <taxon>Spiralia</taxon>
        <taxon>Lophotrochozoa</taxon>
        <taxon>Mollusca</taxon>
        <taxon>Gastropoda</taxon>
        <taxon>Caenogastropoda</taxon>
        <taxon>Sorbeoconcha</taxon>
        <taxon>Cerithioidea</taxon>
        <taxon>Batillariidae</taxon>
        <taxon>Batillaria</taxon>
    </lineage>
</organism>